<reference evidence="1" key="1">
    <citation type="submission" date="2019-09" db="EMBL/GenBank/DDBJ databases">
        <title>Organ-specific transcriptomic study of the physiology of the cattle tick, Rhipicephalus microplus.</title>
        <authorList>
            <person name="Tirloni L."/>
            <person name="Braz G."/>
            <person name="Gandara A.C.P."/>
            <person name="Sabadin G.A."/>
            <person name="da Silva R.M."/>
            <person name="Guizzo M.G."/>
            <person name="Machado J.A."/>
            <person name="Costa E.P."/>
            <person name="Gomes H.F."/>
            <person name="Moraes J."/>
            <person name="Mota M.B.S."/>
            <person name="Mesquita R.D."/>
            <person name="Alvarenga P.H."/>
            <person name="Alves F."/>
            <person name="Seixas A."/>
            <person name="da Fonseca R.N."/>
            <person name="Fogaca A."/>
            <person name="Logullo C."/>
            <person name="Tanaka A."/>
            <person name="Daffre S."/>
            <person name="Termignoni C."/>
            <person name="Vaz I.S.Jr."/>
            <person name="Oliveira P.L."/>
            <person name="Ribeiro J.M."/>
        </authorList>
    </citation>
    <scope>NUCLEOTIDE SEQUENCE</scope>
    <source>
        <strain evidence="1">Porto Alegre</strain>
    </source>
</reference>
<proteinExistence type="predicted"/>
<protein>
    <submittedName>
        <fullName evidence="1">Putative secreted protein ovary overexpressed</fullName>
    </submittedName>
</protein>
<dbReference type="AlphaFoldDB" id="A0A6M2DB24"/>
<organism evidence="1">
    <name type="scientific">Rhipicephalus microplus</name>
    <name type="common">Cattle tick</name>
    <name type="synonym">Boophilus microplus</name>
    <dbReference type="NCBI Taxonomy" id="6941"/>
    <lineage>
        <taxon>Eukaryota</taxon>
        <taxon>Metazoa</taxon>
        <taxon>Ecdysozoa</taxon>
        <taxon>Arthropoda</taxon>
        <taxon>Chelicerata</taxon>
        <taxon>Arachnida</taxon>
        <taxon>Acari</taxon>
        <taxon>Parasitiformes</taxon>
        <taxon>Ixodida</taxon>
        <taxon>Ixodoidea</taxon>
        <taxon>Ixodidae</taxon>
        <taxon>Rhipicephalinae</taxon>
        <taxon>Rhipicephalus</taxon>
        <taxon>Boophilus</taxon>
    </lineage>
</organism>
<sequence length="78" mass="9020">MVVRLVAPTAFELFTLVHGRYAPICSDPGLILVSSHFGHFAYVFCLEQREVFNFQHLFAQLRVGANYYFVTNYRVTQC</sequence>
<name>A0A6M2DB24_RHIMP</name>
<accession>A0A6M2DB24</accession>
<evidence type="ECO:0000313" key="1">
    <source>
        <dbReference type="EMBL" id="NOV43332.1"/>
    </source>
</evidence>
<dbReference type="EMBL" id="GHWJ01010595">
    <property type="protein sequence ID" value="NOV43332.1"/>
    <property type="molecule type" value="Transcribed_RNA"/>
</dbReference>